<proteinExistence type="predicted"/>
<organism evidence="1 2">
    <name type="scientific">Microbispora corallina</name>
    <dbReference type="NCBI Taxonomy" id="83302"/>
    <lineage>
        <taxon>Bacteria</taxon>
        <taxon>Bacillati</taxon>
        <taxon>Actinomycetota</taxon>
        <taxon>Actinomycetes</taxon>
        <taxon>Streptosporangiales</taxon>
        <taxon>Streptosporangiaceae</taxon>
        <taxon>Microbispora</taxon>
    </lineage>
</organism>
<dbReference type="Proteomes" id="UP000603904">
    <property type="component" value="Unassembled WGS sequence"/>
</dbReference>
<gene>
    <name evidence="1" type="ORF">Mco01_75920</name>
</gene>
<comment type="caution">
    <text evidence="1">The sequence shown here is derived from an EMBL/GenBank/DDBJ whole genome shotgun (WGS) entry which is preliminary data.</text>
</comment>
<reference evidence="1 2" key="1">
    <citation type="submission" date="2021-01" db="EMBL/GenBank/DDBJ databases">
        <title>Whole genome shotgun sequence of Microbispora corallina NBRC 16416.</title>
        <authorList>
            <person name="Komaki H."/>
            <person name="Tamura T."/>
        </authorList>
    </citation>
    <scope>NUCLEOTIDE SEQUENCE [LARGE SCALE GENOMIC DNA]</scope>
    <source>
        <strain evidence="1 2">NBRC 16416</strain>
    </source>
</reference>
<sequence length="103" mass="11154">MTAVPERIPRESKEYLAVAVEGDQSLTDLPVQMQVLPYGVRPAEDGWADADWDTDDGQTIAKILIGPGTTFDLTAAPGTYIPWVRVTASQETPVIEGQPVDIT</sequence>
<evidence type="ECO:0000313" key="2">
    <source>
        <dbReference type="Proteomes" id="UP000603904"/>
    </source>
</evidence>
<evidence type="ECO:0000313" key="1">
    <source>
        <dbReference type="EMBL" id="GIH44592.1"/>
    </source>
</evidence>
<keyword evidence="2" id="KW-1185">Reference proteome</keyword>
<dbReference type="EMBL" id="BOOC01000064">
    <property type="protein sequence ID" value="GIH44592.1"/>
    <property type="molecule type" value="Genomic_DNA"/>
</dbReference>
<accession>A0ABQ4GC01</accession>
<protein>
    <submittedName>
        <fullName evidence="1">Uncharacterized protein</fullName>
    </submittedName>
</protein>
<name>A0ABQ4GC01_9ACTN</name>